<evidence type="ECO:0000256" key="7">
    <source>
        <dbReference type="ARBA" id="ARBA00022741"/>
    </source>
</evidence>
<evidence type="ECO:0000313" key="11">
    <source>
        <dbReference type="EMBL" id="MCB6183507.1"/>
    </source>
</evidence>
<keyword evidence="8" id="KW-0067">ATP-binding</keyword>
<evidence type="ECO:0000256" key="1">
    <source>
        <dbReference type="ARBA" id="ARBA00004496"/>
    </source>
</evidence>
<protein>
    <recommendedName>
        <fullName evidence="3">tRNA threonylcarbamoyladenosine biosynthesis protein TsaE</fullName>
    </recommendedName>
    <alternativeName>
        <fullName evidence="10">t(6)A37 threonylcarbamoyladenosine biosynthesis protein TsaE</fullName>
    </alternativeName>
</protein>
<evidence type="ECO:0000256" key="2">
    <source>
        <dbReference type="ARBA" id="ARBA00007599"/>
    </source>
</evidence>
<evidence type="ECO:0000313" key="12">
    <source>
        <dbReference type="Proteomes" id="UP001165395"/>
    </source>
</evidence>
<evidence type="ECO:0000256" key="9">
    <source>
        <dbReference type="ARBA" id="ARBA00022842"/>
    </source>
</evidence>
<dbReference type="PANTHER" id="PTHR33540:SF2">
    <property type="entry name" value="TRNA THREONYLCARBAMOYLADENOSINE BIOSYNTHESIS PROTEIN TSAE"/>
    <property type="match status" value="1"/>
</dbReference>
<sequence length="161" mass="17892">MTHDAYHTVKDVFLPNEDSTIHLGAKLAELIKPGTVVTLSGDLGAGKTTLTRALLRSMGVLGRIKSPTYTLVEPYVISNLYLYHFDFYRFEDPDEWEASGFRECFHSNSICLIEWPEKAQGSLPPPDLAISLSWEAEGRRCSVRSFSKAGLACLNALETPI</sequence>
<reference evidence="11" key="1">
    <citation type="submission" date="2021-10" db="EMBL/GenBank/DDBJ databases">
        <title>The complete genome sequence of Leeia sp. TBRC 13508.</title>
        <authorList>
            <person name="Charoenyingcharoen P."/>
            <person name="Yukphan P."/>
        </authorList>
    </citation>
    <scope>NUCLEOTIDE SEQUENCE</scope>
    <source>
        <strain evidence="11">TBRC 13508</strain>
    </source>
</reference>
<comment type="subcellular location">
    <subcellularLocation>
        <location evidence="1">Cytoplasm</location>
    </subcellularLocation>
</comment>
<evidence type="ECO:0000256" key="3">
    <source>
        <dbReference type="ARBA" id="ARBA00019010"/>
    </source>
</evidence>
<keyword evidence="6" id="KW-0479">Metal-binding</keyword>
<keyword evidence="5" id="KW-0819">tRNA processing</keyword>
<proteinExistence type="inferred from homology"/>
<evidence type="ECO:0000256" key="8">
    <source>
        <dbReference type="ARBA" id="ARBA00022840"/>
    </source>
</evidence>
<keyword evidence="9" id="KW-0460">Magnesium</keyword>
<dbReference type="InterPro" id="IPR003442">
    <property type="entry name" value="T6A_TsaE"/>
</dbReference>
<comment type="similarity">
    <text evidence="2">Belongs to the TsaE family.</text>
</comment>
<comment type="caution">
    <text evidence="11">The sequence shown here is derived from an EMBL/GenBank/DDBJ whole genome shotgun (WGS) entry which is preliminary data.</text>
</comment>
<organism evidence="11 12">
    <name type="scientific">Leeia speluncae</name>
    <dbReference type="NCBI Taxonomy" id="2884804"/>
    <lineage>
        <taxon>Bacteria</taxon>
        <taxon>Pseudomonadati</taxon>
        <taxon>Pseudomonadota</taxon>
        <taxon>Betaproteobacteria</taxon>
        <taxon>Neisseriales</taxon>
        <taxon>Leeiaceae</taxon>
        <taxon>Leeia</taxon>
    </lineage>
</organism>
<dbReference type="Gene3D" id="3.40.50.300">
    <property type="entry name" value="P-loop containing nucleotide triphosphate hydrolases"/>
    <property type="match status" value="1"/>
</dbReference>
<dbReference type="Pfam" id="PF02367">
    <property type="entry name" value="TsaE"/>
    <property type="match status" value="1"/>
</dbReference>
<dbReference type="RefSeq" id="WP_227180291.1">
    <property type="nucleotide sequence ID" value="NZ_JAJBZT010000004.1"/>
</dbReference>
<dbReference type="NCBIfam" id="TIGR00150">
    <property type="entry name" value="T6A_YjeE"/>
    <property type="match status" value="1"/>
</dbReference>
<gene>
    <name evidence="11" type="primary">tsaE</name>
    <name evidence="11" type="ORF">LIN78_08095</name>
</gene>
<evidence type="ECO:0000256" key="6">
    <source>
        <dbReference type="ARBA" id="ARBA00022723"/>
    </source>
</evidence>
<keyword evidence="7" id="KW-0547">Nucleotide-binding</keyword>
<evidence type="ECO:0000256" key="5">
    <source>
        <dbReference type="ARBA" id="ARBA00022694"/>
    </source>
</evidence>
<name>A0ABS8D5V0_9NEIS</name>
<evidence type="ECO:0000256" key="10">
    <source>
        <dbReference type="ARBA" id="ARBA00032441"/>
    </source>
</evidence>
<accession>A0ABS8D5V0</accession>
<dbReference type="EMBL" id="JAJBZT010000004">
    <property type="protein sequence ID" value="MCB6183507.1"/>
    <property type="molecule type" value="Genomic_DNA"/>
</dbReference>
<dbReference type="Proteomes" id="UP001165395">
    <property type="component" value="Unassembled WGS sequence"/>
</dbReference>
<dbReference type="PANTHER" id="PTHR33540">
    <property type="entry name" value="TRNA THREONYLCARBAMOYLADENOSINE BIOSYNTHESIS PROTEIN TSAE"/>
    <property type="match status" value="1"/>
</dbReference>
<keyword evidence="4" id="KW-0963">Cytoplasm</keyword>
<keyword evidence="12" id="KW-1185">Reference proteome</keyword>
<dbReference type="InterPro" id="IPR027417">
    <property type="entry name" value="P-loop_NTPase"/>
</dbReference>
<evidence type="ECO:0000256" key="4">
    <source>
        <dbReference type="ARBA" id="ARBA00022490"/>
    </source>
</evidence>
<dbReference type="SUPFAM" id="SSF52540">
    <property type="entry name" value="P-loop containing nucleoside triphosphate hydrolases"/>
    <property type="match status" value="1"/>
</dbReference>